<dbReference type="PANTHER" id="PTHR12196:SF2">
    <property type="entry name" value="DIPHTHINE--AMMONIA LIGASE"/>
    <property type="match status" value="1"/>
</dbReference>
<evidence type="ECO:0000313" key="16">
    <source>
        <dbReference type="Proteomes" id="UP001515480"/>
    </source>
</evidence>
<dbReference type="InterPro" id="IPR002761">
    <property type="entry name" value="Diphthami_syn_dom"/>
</dbReference>
<dbReference type="InterPro" id="IPR030662">
    <property type="entry name" value="DPH6/MJ0570"/>
</dbReference>
<dbReference type="SUPFAM" id="SSF55298">
    <property type="entry name" value="YjgF-like"/>
    <property type="match status" value="2"/>
</dbReference>
<evidence type="ECO:0000256" key="1">
    <source>
        <dbReference type="ARBA" id="ARBA00005156"/>
    </source>
</evidence>
<feature type="compositionally biased region" description="Low complexity" evidence="13">
    <location>
        <begin position="258"/>
        <end position="272"/>
    </location>
</feature>
<evidence type="ECO:0000256" key="11">
    <source>
        <dbReference type="ARBA" id="ARBA00032849"/>
    </source>
</evidence>
<accession>A0AB34JHR8</accession>
<reference evidence="15 16" key="1">
    <citation type="journal article" date="2024" name="Science">
        <title>Giant polyketide synthase enzymes in the biosynthesis of giant marine polyether toxins.</title>
        <authorList>
            <person name="Fallon T.R."/>
            <person name="Shende V.V."/>
            <person name="Wierzbicki I.H."/>
            <person name="Pendleton A.L."/>
            <person name="Watervoot N.F."/>
            <person name="Auber R.P."/>
            <person name="Gonzalez D.J."/>
            <person name="Wisecaver J.H."/>
            <person name="Moore B.S."/>
        </authorList>
    </citation>
    <scope>NUCLEOTIDE SEQUENCE [LARGE SCALE GENOMIC DNA]</scope>
    <source>
        <strain evidence="15 16">12B1</strain>
    </source>
</reference>
<evidence type="ECO:0000256" key="7">
    <source>
        <dbReference type="ARBA" id="ARBA00022840"/>
    </source>
</evidence>
<dbReference type="CDD" id="cd00448">
    <property type="entry name" value="YjgF_YER057c_UK114_family"/>
    <property type="match status" value="2"/>
</dbReference>
<organism evidence="15 16">
    <name type="scientific">Prymnesium parvum</name>
    <name type="common">Toxic golden alga</name>
    <dbReference type="NCBI Taxonomy" id="97485"/>
    <lineage>
        <taxon>Eukaryota</taxon>
        <taxon>Haptista</taxon>
        <taxon>Haptophyta</taxon>
        <taxon>Prymnesiophyceae</taxon>
        <taxon>Prymnesiales</taxon>
        <taxon>Prymnesiaceae</taxon>
        <taxon>Prymnesium</taxon>
    </lineage>
</organism>
<dbReference type="InterPro" id="IPR014729">
    <property type="entry name" value="Rossmann-like_a/b/a_fold"/>
</dbReference>
<dbReference type="GO" id="GO:0005524">
    <property type="term" value="F:ATP binding"/>
    <property type="evidence" value="ECO:0007669"/>
    <property type="project" value="UniProtKB-KW"/>
</dbReference>
<evidence type="ECO:0000256" key="8">
    <source>
        <dbReference type="ARBA" id="ARBA00029814"/>
    </source>
</evidence>
<comment type="similarity">
    <text evidence="2">Belongs to the Diphthine--ammonia ligase family.</text>
</comment>
<dbReference type="EMBL" id="JBGBPQ010000008">
    <property type="protein sequence ID" value="KAL1520498.1"/>
    <property type="molecule type" value="Genomic_DNA"/>
</dbReference>
<dbReference type="Gene3D" id="3.40.50.620">
    <property type="entry name" value="HUPs"/>
    <property type="match status" value="1"/>
</dbReference>
<dbReference type="GO" id="GO:0017183">
    <property type="term" value="P:protein histidyl modification to diphthamide"/>
    <property type="evidence" value="ECO:0007669"/>
    <property type="project" value="TreeGrafter"/>
</dbReference>
<evidence type="ECO:0000256" key="3">
    <source>
        <dbReference type="ARBA" id="ARBA00012089"/>
    </source>
</evidence>
<dbReference type="PANTHER" id="PTHR12196">
    <property type="entry name" value="DOMAIN OF UNKNOWN FUNCTION 71 DUF71 -CONTAINING PROTEIN"/>
    <property type="match status" value="1"/>
</dbReference>
<proteinExistence type="inferred from homology"/>
<dbReference type="EC" id="6.3.1.14" evidence="3"/>
<evidence type="ECO:0000256" key="5">
    <source>
        <dbReference type="ARBA" id="ARBA00022598"/>
    </source>
</evidence>
<keyword evidence="16" id="KW-1185">Reference proteome</keyword>
<dbReference type="AlphaFoldDB" id="A0AB34JHR8"/>
<dbReference type="Gene3D" id="3.30.1330.40">
    <property type="entry name" value="RutC-like"/>
    <property type="match status" value="2"/>
</dbReference>
<dbReference type="Pfam" id="PF01902">
    <property type="entry name" value="Diphthami_syn_2"/>
    <property type="match status" value="1"/>
</dbReference>
<dbReference type="InterPro" id="IPR006175">
    <property type="entry name" value="YjgF/YER057c/UK114"/>
</dbReference>
<evidence type="ECO:0000256" key="2">
    <source>
        <dbReference type="ARBA" id="ARBA00008496"/>
    </source>
</evidence>
<name>A0AB34JHR8_PRYPA</name>
<evidence type="ECO:0000256" key="6">
    <source>
        <dbReference type="ARBA" id="ARBA00022741"/>
    </source>
</evidence>
<dbReference type="NCBIfam" id="TIGR00290">
    <property type="entry name" value="MJ0570_dom"/>
    <property type="match status" value="1"/>
</dbReference>
<gene>
    <name evidence="15" type="ORF">AB1Y20_022077</name>
</gene>
<comment type="caution">
    <text evidence="15">The sequence shown here is derived from an EMBL/GenBank/DDBJ whole genome shotgun (WGS) entry which is preliminary data.</text>
</comment>
<dbReference type="FunFam" id="3.90.1490.10:FF:000001">
    <property type="entry name" value="Diphthine--ammonia ligase"/>
    <property type="match status" value="1"/>
</dbReference>
<dbReference type="Proteomes" id="UP001515480">
    <property type="component" value="Unassembled WGS sequence"/>
</dbReference>
<sequence>MRVVALISGGKDSTYAMMKCLEHGHTLVAVANLHPPAAETEEMDSFMYQTVGHAQIGAIAQALELPLFRREIRGAAIAQGLTYSRTEGDEVEDLLELLLDVKARHPEVEAVCSGAVLSNYQRLRVEQVCGRLGLTSLAYLWQRSQHELLHEMIDAGVHAVVVKTASMGLKPAHLGKTIAELAPLFERLNAQFGFHECGEGGEYETFTLDCPLFKRRLVLSDAEPVRHAADVSLLRIRAVEFCDKEAAPPRSPPPDPPVVQMATPPTAAAPTAEAPPPWVGCCAGVEPPCGEETTRCLELGNGLVLAAAYGRGGGEGEAADAAAAQLDDALGRLLAALHARGVEAGAVLFVRLYLAEMAHYAAVNVRFARFFAEVAPAARAAVQLPLAEAGGALVGVECLGCRGPKRLLHVQSISEWAPRMIGPYCQLTVGGGTAYLAGSLPLEPARMRITAGGARAQTRLALDNCAAVLAGLALSAAETVRALLYVARREDLCEVHAEAEVWLRAATAGRAVQLLLVQVGGLPMGALVEAQLEAATSSSACTRIEWSSATREGCLLECDALLRGRPIPQDADAAGKLEAGYSSLQCCVALDGSQRPSLAALAAAVALAIGEFEERTDGPPDRSGHPIYVRAFFDVRTGAQPMALVAAIEAALGTRRCVAFAVPVESIGVHNAPLAIQVILSSLDARR</sequence>
<evidence type="ECO:0000256" key="4">
    <source>
        <dbReference type="ARBA" id="ARBA00018426"/>
    </source>
</evidence>
<evidence type="ECO:0000256" key="13">
    <source>
        <dbReference type="SAM" id="MobiDB-lite"/>
    </source>
</evidence>
<keyword evidence="5" id="KW-0436">Ligase</keyword>
<dbReference type="Pfam" id="PF01042">
    <property type="entry name" value="Ribonuc_L-PSP"/>
    <property type="match status" value="2"/>
</dbReference>
<dbReference type="InterPro" id="IPR035959">
    <property type="entry name" value="RutC-like_sf"/>
</dbReference>
<dbReference type="Gene3D" id="3.90.1490.10">
    <property type="entry name" value="putative n-type atp pyrophosphatase, domain 2"/>
    <property type="match status" value="1"/>
</dbReference>
<dbReference type="SUPFAM" id="SSF52402">
    <property type="entry name" value="Adenine nucleotide alpha hydrolases-like"/>
    <property type="match status" value="1"/>
</dbReference>
<feature type="domain" description="Diphthamide synthase" evidence="14">
    <location>
        <begin position="1"/>
        <end position="226"/>
    </location>
</feature>
<protein>
    <recommendedName>
        <fullName evidence="4">Diphthine--ammonia ligase</fullName>
        <ecNumber evidence="3">6.3.1.14</ecNumber>
    </recommendedName>
    <alternativeName>
        <fullName evidence="9">ATP-binding domain-containing protein 4</fullName>
    </alternativeName>
    <alternativeName>
        <fullName evidence="8">Diphthamide synthase</fullName>
    </alternativeName>
    <alternativeName>
        <fullName evidence="10">Diphthamide synthetase</fullName>
    </alternativeName>
    <alternativeName>
        <fullName evidence="11">Protein DPH6 homolog</fullName>
    </alternativeName>
</protein>
<keyword evidence="6" id="KW-0547">Nucleotide-binding</keyword>
<evidence type="ECO:0000256" key="12">
    <source>
        <dbReference type="ARBA" id="ARBA00048108"/>
    </source>
</evidence>
<dbReference type="CDD" id="cd01994">
    <property type="entry name" value="AANH_PF0828-like"/>
    <property type="match status" value="1"/>
</dbReference>
<feature type="region of interest" description="Disordered" evidence="13">
    <location>
        <begin position="245"/>
        <end position="272"/>
    </location>
</feature>
<evidence type="ECO:0000256" key="9">
    <source>
        <dbReference type="ARBA" id="ARBA00031202"/>
    </source>
</evidence>
<dbReference type="GO" id="GO:0017178">
    <property type="term" value="F:diphthine-ammonia ligase activity"/>
    <property type="evidence" value="ECO:0007669"/>
    <property type="project" value="UniProtKB-EC"/>
</dbReference>
<evidence type="ECO:0000259" key="14">
    <source>
        <dbReference type="Pfam" id="PF01902"/>
    </source>
</evidence>
<dbReference type="FunFam" id="3.40.50.620:FF:000069">
    <property type="entry name" value="diphthine--ammonia ligase"/>
    <property type="match status" value="1"/>
</dbReference>
<keyword evidence="7" id="KW-0067">ATP-binding</keyword>
<evidence type="ECO:0000256" key="10">
    <source>
        <dbReference type="ARBA" id="ARBA00031552"/>
    </source>
</evidence>
<comment type="catalytic activity">
    <reaction evidence="12">
        <text>diphthine-[translation elongation factor 2] + NH4(+) + ATP = diphthamide-[translation elongation factor 2] + AMP + diphosphate + H(+)</text>
        <dbReference type="Rhea" id="RHEA:19753"/>
        <dbReference type="Rhea" id="RHEA-COMP:10172"/>
        <dbReference type="Rhea" id="RHEA-COMP:10174"/>
        <dbReference type="ChEBI" id="CHEBI:15378"/>
        <dbReference type="ChEBI" id="CHEBI:16692"/>
        <dbReference type="ChEBI" id="CHEBI:28938"/>
        <dbReference type="ChEBI" id="CHEBI:30616"/>
        <dbReference type="ChEBI" id="CHEBI:33019"/>
        <dbReference type="ChEBI" id="CHEBI:82696"/>
        <dbReference type="ChEBI" id="CHEBI:456215"/>
        <dbReference type="EC" id="6.3.1.14"/>
    </reaction>
</comment>
<evidence type="ECO:0000313" key="15">
    <source>
        <dbReference type="EMBL" id="KAL1520498.1"/>
    </source>
</evidence>
<comment type="pathway">
    <text evidence="1">Protein modification; peptidyl-diphthamide biosynthesis.</text>
</comment>